<keyword evidence="4" id="KW-1185">Reference proteome</keyword>
<dbReference type="PANTHER" id="PTHR37938">
    <property type="entry name" value="BLL0215 PROTEIN"/>
    <property type="match status" value="1"/>
</dbReference>
<keyword evidence="1" id="KW-1133">Transmembrane helix</keyword>
<dbReference type="AlphaFoldDB" id="A0A9J7ANN4"/>
<evidence type="ECO:0000256" key="1">
    <source>
        <dbReference type="SAM" id="Phobius"/>
    </source>
</evidence>
<protein>
    <submittedName>
        <fullName evidence="3">PH domain-containing protein</fullName>
    </submittedName>
</protein>
<keyword evidence="1" id="KW-0472">Membrane</keyword>
<feature type="transmembrane region" description="Helical" evidence="1">
    <location>
        <begin position="60"/>
        <end position="86"/>
    </location>
</feature>
<dbReference type="EMBL" id="CP102480">
    <property type="protein sequence ID" value="UUX48807.1"/>
    <property type="molecule type" value="Genomic_DNA"/>
</dbReference>
<name>A0A9J7ANN4_9PROT</name>
<dbReference type="InterPro" id="IPR005182">
    <property type="entry name" value="YdbS-like_PH"/>
</dbReference>
<proteinExistence type="predicted"/>
<feature type="domain" description="YdbS-like PH" evidence="2">
    <location>
        <begin position="85"/>
        <end position="143"/>
    </location>
</feature>
<feature type="transmembrane region" description="Helical" evidence="1">
    <location>
        <begin position="27"/>
        <end position="48"/>
    </location>
</feature>
<sequence>MAITKYAKAQLVSGENIMAAARIHWIVFLRPLPFLAFGSLFVLASIGIKAAPDPDKVDPGAILGFAGGAMILVALFVGISSFIAWACTELVLTNRRVIAKFGFIRRKAVEMDMRRVEGINLDQSILGRILDYGSIEVRGTGGGISPIPGIASPGRFKKVLDQRVSEVVDGAVMSTSD</sequence>
<dbReference type="Pfam" id="PF03703">
    <property type="entry name" value="bPH_2"/>
    <property type="match status" value="1"/>
</dbReference>
<reference evidence="3" key="1">
    <citation type="submission" date="2022-08" db="EMBL/GenBank/DDBJ databases">
        <title>Nisaea acidiphila sp. nov., isolated from a marine algal debris and emended description of the genus Nisaea Urios et al. 2008.</title>
        <authorList>
            <person name="Kwon K."/>
        </authorList>
    </citation>
    <scope>NUCLEOTIDE SEQUENCE</scope>
    <source>
        <strain evidence="3">MEBiC11861</strain>
    </source>
</reference>
<dbReference type="KEGG" id="naci:NUH88_15510"/>
<dbReference type="PANTHER" id="PTHR37938:SF1">
    <property type="entry name" value="BLL0215 PROTEIN"/>
    <property type="match status" value="1"/>
</dbReference>
<keyword evidence="1" id="KW-0812">Transmembrane</keyword>
<evidence type="ECO:0000313" key="3">
    <source>
        <dbReference type="EMBL" id="UUX48807.1"/>
    </source>
</evidence>
<evidence type="ECO:0000259" key="2">
    <source>
        <dbReference type="Pfam" id="PF03703"/>
    </source>
</evidence>
<dbReference type="RefSeq" id="WP_257767309.1">
    <property type="nucleotide sequence ID" value="NZ_CP102480.1"/>
</dbReference>
<dbReference type="Proteomes" id="UP001060336">
    <property type="component" value="Chromosome"/>
</dbReference>
<organism evidence="3 4">
    <name type="scientific">Nisaea acidiphila</name>
    <dbReference type="NCBI Taxonomy" id="1862145"/>
    <lineage>
        <taxon>Bacteria</taxon>
        <taxon>Pseudomonadati</taxon>
        <taxon>Pseudomonadota</taxon>
        <taxon>Alphaproteobacteria</taxon>
        <taxon>Rhodospirillales</taxon>
        <taxon>Thalassobaculaceae</taxon>
        <taxon>Nisaea</taxon>
    </lineage>
</organism>
<gene>
    <name evidence="3" type="ORF">NUH88_15510</name>
</gene>
<accession>A0A9J7ANN4</accession>
<evidence type="ECO:0000313" key="4">
    <source>
        <dbReference type="Proteomes" id="UP001060336"/>
    </source>
</evidence>